<feature type="domain" description="DUF6589" evidence="3">
    <location>
        <begin position="1006"/>
        <end position="1232"/>
    </location>
</feature>
<feature type="region of interest" description="Disordered" evidence="1">
    <location>
        <begin position="761"/>
        <end position="785"/>
    </location>
</feature>
<accession>A0AAD7GAA3</accession>
<feature type="signal peptide" evidence="2">
    <location>
        <begin position="1"/>
        <end position="21"/>
    </location>
</feature>
<dbReference type="Proteomes" id="UP001221757">
    <property type="component" value="Unassembled WGS sequence"/>
</dbReference>
<feature type="compositionally biased region" description="Basic and acidic residues" evidence="1">
    <location>
        <begin position="775"/>
        <end position="785"/>
    </location>
</feature>
<feature type="region of interest" description="Disordered" evidence="1">
    <location>
        <begin position="85"/>
        <end position="165"/>
    </location>
</feature>
<reference evidence="4" key="1">
    <citation type="submission" date="2023-03" db="EMBL/GenBank/DDBJ databases">
        <title>Massive genome expansion in bonnet fungi (Mycena s.s.) driven by repeated elements and novel gene families across ecological guilds.</title>
        <authorList>
            <consortium name="Lawrence Berkeley National Laboratory"/>
            <person name="Harder C.B."/>
            <person name="Miyauchi S."/>
            <person name="Viragh M."/>
            <person name="Kuo A."/>
            <person name="Thoen E."/>
            <person name="Andreopoulos B."/>
            <person name="Lu D."/>
            <person name="Skrede I."/>
            <person name="Drula E."/>
            <person name="Henrissat B."/>
            <person name="Morin E."/>
            <person name="Kohler A."/>
            <person name="Barry K."/>
            <person name="LaButti K."/>
            <person name="Morin E."/>
            <person name="Salamov A."/>
            <person name="Lipzen A."/>
            <person name="Mereny Z."/>
            <person name="Hegedus B."/>
            <person name="Baldrian P."/>
            <person name="Stursova M."/>
            <person name="Weitz H."/>
            <person name="Taylor A."/>
            <person name="Grigoriev I.V."/>
            <person name="Nagy L.G."/>
            <person name="Martin F."/>
            <person name="Kauserud H."/>
        </authorList>
    </citation>
    <scope>NUCLEOTIDE SEQUENCE</scope>
    <source>
        <strain evidence="4">CBHHK067</strain>
    </source>
</reference>
<sequence>MVFQPLASLTLFLLLLSLVSAHTPKFRRTAAFKEIRSFASVHITEFNHPAIVLEHSAYVESTECDSNSSTITVSFKRRAAWEMARRDDTGATTDSSGAADDGTSGTPNGNDGDSAGVTGTPSKTTTGGTVNDGSSGRPTTSSGAQNAGSTGTTDTDGNDGSSVPMERITAFKPSLAWTKSSWGLSAVNDTAFNGVSDFSGLDDNRTTDAEAEALWESWWSYEAAEDAKMGYIPQDELGDAFWDAQLAPEPDDSPENGTVIARGECALTWKPWEIIKNCVLLPLVKAILPTPIYKTVETLTTLFSEIHVFYRRPCLIGTKARRLYHAFNAVSTAFVAILNEKGYRPSGEVGVVGEGKFSAFCVGCRASEGLIMCIILLPNILPRQLTVHKYIKYRSAFKFTLASAQFTSAEVEVLTGNLALNAGLGLEFDSSAGGKEIPLKFSKDFPMKFKKLPKIPLSALAIPGIFVIGPYISFNIASRLSASRVDEYQEYLSAREGVAEGGRGGLSGGGEITLAFPYGGPCKRRNCLKPDIVEALQFLNCLMRRDLLFRLPVDDGDDEMGVEPDGALESWDMLVDNDPDNYQLPFRSPGLGLEALPQGSGSSLGYLKPKPPQAEPKPGLPGPAGPCTSLHPRLRKAKLTAEQKRHKKFRAMEKLLKEYPFRNLGEFLAILFHNPIRGEPDPRGTKHSRVVARFLRSQTNIKMSDILPLIYSHKASYPASKSADVHEQKEMFATTRPAHQIHHARPFISTRATRLVAFEGRKQVGRSAQNDPDDPERRDNLRVQTNGRKEGVEVVSWPAVLSHFNLRHIGTQYCIRLPLVWFCTEVWSAPMAKGVFFVRKRRPHPIICLSGLRSTYSGGLNSFRFKLARLQASSHRGIATLTAISRWFSASGTLFGYGVSDSTARNALNTMTDASLHELREKIKDATSRCQTENALLLDNVQEYCDVYEQGIGRLSELKVGTAGTNLDLDDCAPGAFDAEPYYNKVAQQELDTDSHRIAIDFYSHMLKDVIAMFREEPLALRCMCKGRKTGCQPVTTNGERSTSLQGFERAVDDFDTQRGIDSGDPGNLLSWIQGDGASYANALHLTTLCTPQGTFKNKIATSEIWHTGATDLNSTAANHYGPATSLDQSSLSKASNIAGLKRPSNIKSCDYYPTVRNLTLIWKAHVLDCWCVFFETDDLHAYFRNLASTNQLPPLEELLGYAMVLVDRYATQSAIQASLLASESLDPARGNKVPAGSDWEAPTHTNLADSSNDDEDLPGLVDIAEPEPQANPVPPKSDDAPKFHEEKEGQGFTESYKMPTEHSIIPGGRYHKTLAYCGLAGLEKAGPPVKTSWDLTTSCKYAASVREEFSPPRYKSPESTSAQQAVHRISLAGEPSVESRPFEGTVQEKGP</sequence>
<feature type="compositionally biased region" description="Polar residues" evidence="1">
    <location>
        <begin position="131"/>
        <end position="147"/>
    </location>
</feature>
<feature type="compositionally biased region" description="Basic and acidic residues" evidence="1">
    <location>
        <begin position="1277"/>
        <end position="1290"/>
    </location>
</feature>
<feature type="region of interest" description="Disordered" evidence="1">
    <location>
        <begin position="1350"/>
        <end position="1392"/>
    </location>
</feature>
<protein>
    <recommendedName>
        <fullName evidence="3">DUF6589 domain-containing protein</fullName>
    </recommendedName>
</protein>
<feature type="chain" id="PRO_5042284977" description="DUF6589 domain-containing protein" evidence="2">
    <location>
        <begin position="22"/>
        <end position="1392"/>
    </location>
</feature>
<organism evidence="4 5">
    <name type="scientific">Mycena rosella</name>
    <name type="common">Pink bonnet</name>
    <name type="synonym">Agaricus rosellus</name>
    <dbReference type="NCBI Taxonomy" id="1033263"/>
    <lineage>
        <taxon>Eukaryota</taxon>
        <taxon>Fungi</taxon>
        <taxon>Dikarya</taxon>
        <taxon>Basidiomycota</taxon>
        <taxon>Agaricomycotina</taxon>
        <taxon>Agaricomycetes</taxon>
        <taxon>Agaricomycetidae</taxon>
        <taxon>Agaricales</taxon>
        <taxon>Marasmiineae</taxon>
        <taxon>Mycenaceae</taxon>
        <taxon>Mycena</taxon>
    </lineage>
</organism>
<evidence type="ECO:0000256" key="1">
    <source>
        <dbReference type="SAM" id="MobiDB-lite"/>
    </source>
</evidence>
<keyword evidence="2" id="KW-0732">Signal</keyword>
<evidence type="ECO:0000313" key="4">
    <source>
        <dbReference type="EMBL" id="KAJ7670952.1"/>
    </source>
</evidence>
<evidence type="ECO:0000259" key="3">
    <source>
        <dbReference type="Pfam" id="PF20231"/>
    </source>
</evidence>
<feature type="compositionally biased region" description="Low complexity" evidence="1">
    <location>
        <begin position="116"/>
        <end position="129"/>
    </location>
</feature>
<feature type="compositionally biased region" description="Pro residues" evidence="1">
    <location>
        <begin position="609"/>
        <end position="624"/>
    </location>
</feature>
<comment type="caution">
    <text evidence="4">The sequence shown here is derived from an EMBL/GenBank/DDBJ whole genome shotgun (WGS) entry which is preliminary data.</text>
</comment>
<feature type="region of interest" description="Disordered" evidence="1">
    <location>
        <begin position="1227"/>
        <end position="1293"/>
    </location>
</feature>
<feature type="region of interest" description="Disordered" evidence="1">
    <location>
        <begin position="601"/>
        <end position="627"/>
    </location>
</feature>
<evidence type="ECO:0000256" key="2">
    <source>
        <dbReference type="SAM" id="SignalP"/>
    </source>
</evidence>
<feature type="compositionally biased region" description="Low complexity" evidence="1">
    <location>
        <begin position="148"/>
        <end position="162"/>
    </location>
</feature>
<gene>
    <name evidence="4" type="ORF">B0H17DRAFT_1141696</name>
</gene>
<proteinExistence type="predicted"/>
<dbReference type="EMBL" id="JARKIE010000178">
    <property type="protein sequence ID" value="KAJ7670952.1"/>
    <property type="molecule type" value="Genomic_DNA"/>
</dbReference>
<dbReference type="Pfam" id="PF20231">
    <property type="entry name" value="DUF6589"/>
    <property type="match status" value="1"/>
</dbReference>
<evidence type="ECO:0000313" key="5">
    <source>
        <dbReference type="Proteomes" id="UP001221757"/>
    </source>
</evidence>
<name>A0AAD7GAA3_MYCRO</name>
<dbReference type="InterPro" id="IPR046496">
    <property type="entry name" value="DUF6589"/>
</dbReference>
<keyword evidence="5" id="KW-1185">Reference proteome</keyword>